<feature type="chain" id="PRO_5019509698" evidence="1">
    <location>
        <begin position="29"/>
        <end position="404"/>
    </location>
</feature>
<dbReference type="AlphaFoldDB" id="A0A433RX80"/>
<evidence type="ECO:0000256" key="1">
    <source>
        <dbReference type="SAM" id="SignalP"/>
    </source>
</evidence>
<feature type="signal peptide" evidence="1">
    <location>
        <begin position="1"/>
        <end position="28"/>
    </location>
</feature>
<keyword evidence="1" id="KW-0732">Signal</keyword>
<evidence type="ECO:0000313" key="3">
    <source>
        <dbReference type="Proteomes" id="UP000288623"/>
    </source>
</evidence>
<dbReference type="SUPFAM" id="SSF89260">
    <property type="entry name" value="Collagen-binding domain"/>
    <property type="match status" value="1"/>
</dbReference>
<dbReference type="Gene3D" id="2.60.120.380">
    <property type="match status" value="1"/>
</dbReference>
<dbReference type="Proteomes" id="UP000288623">
    <property type="component" value="Unassembled WGS sequence"/>
</dbReference>
<accession>A0A433RX80</accession>
<proteinExistence type="predicted"/>
<dbReference type="EMBL" id="JTFC01000009">
    <property type="protein sequence ID" value="RUS57900.1"/>
    <property type="molecule type" value="Genomic_DNA"/>
</dbReference>
<evidence type="ECO:0000313" key="2">
    <source>
        <dbReference type="EMBL" id="RUS57900.1"/>
    </source>
</evidence>
<reference evidence="2 3" key="1">
    <citation type="submission" date="2014-11" db="EMBL/GenBank/DDBJ databases">
        <title>Genome sequence and analysis of novel Kurthia sp.</title>
        <authorList>
            <person name="Lawson J.N."/>
            <person name="Gonzalez J.E."/>
            <person name="Rinauldi L."/>
            <person name="Xuan Z."/>
            <person name="Firman A."/>
            <person name="Shaddox L."/>
            <person name="Trudeau A."/>
            <person name="Shah S."/>
            <person name="Reiman D."/>
        </authorList>
    </citation>
    <scope>NUCLEOTIDE SEQUENCE [LARGE SCALE GENOMIC DNA]</scope>
    <source>
        <strain evidence="2 3">3B1D</strain>
    </source>
</reference>
<sequence length="404" mass="43874">MKKMTKTAMATLFTGAMALSAVATPASALEKRVIDETTAKTTTTSINGQLDTDSIDVVKVTVPTNGELKVHIADAKNKGLSVMLTTKLNPFYSYEFTTLGDIFDYLRPVKLTDVESVLEELLDSSSAINYGVNEKFLTEGDDSYESLTGEYLPLEEPSPTFKTGLKAGTYYLVVTGGSLKEYKDSTYRLTTKFEAKNKIELESNNDRKSATALPLNKTFTGVANDLDPMDYFKVDVAEAGNLVLKATSSNPNADLGYTLYDANRKGVKNFEYVANRQATKLTSSTYVNKGTYYVRVAGSDEEVFGHSNYSLKANVVTKSVKRSNVVVKNAAKSTITLKALPVGATVNVYSDAKKKKKVTSFKATSATMTKAIKLNKKGGNLYVALKKSTLAEGAATKVPYNKAK</sequence>
<organism evidence="2 3">
    <name type="scientific">Candidatus Kurthia intestinigallinarum</name>
    <dbReference type="NCBI Taxonomy" id="1562256"/>
    <lineage>
        <taxon>Bacteria</taxon>
        <taxon>Bacillati</taxon>
        <taxon>Bacillota</taxon>
        <taxon>Bacilli</taxon>
        <taxon>Bacillales</taxon>
        <taxon>Caryophanaceae</taxon>
        <taxon>Kurthia</taxon>
    </lineage>
</organism>
<dbReference type="OrthoDB" id="2456052at2"/>
<protein>
    <submittedName>
        <fullName evidence="2">Uncharacterized protein</fullName>
    </submittedName>
</protein>
<dbReference type="RefSeq" id="WP_126989480.1">
    <property type="nucleotide sequence ID" value="NZ_JTFC01000009.1"/>
</dbReference>
<name>A0A433RX80_9BACL</name>
<gene>
    <name evidence="2" type="ORF">QI30_03020</name>
</gene>
<keyword evidence="3" id="KW-1185">Reference proteome</keyword>
<comment type="caution">
    <text evidence="2">The sequence shown here is derived from an EMBL/GenBank/DDBJ whole genome shotgun (WGS) entry which is preliminary data.</text>
</comment>